<gene>
    <name evidence="2" type="ORF">ECPE_LOCUS1987</name>
</gene>
<evidence type="ECO:0000313" key="4">
    <source>
        <dbReference type="WBParaSite" id="ECPE_0000198701-mRNA-1"/>
    </source>
</evidence>
<organism evidence="4">
    <name type="scientific">Echinostoma caproni</name>
    <dbReference type="NCBI Taxonomy" id="27848"/>
    <lineage>
        <taxon>Eukaryota</taxon>
        <taxon>Metazoa</taxon>
        <taxon>Spiralia</taxon>
        <taxon>Lophotrochozoa</taxon>
        <taxon>Platyhelminthes</taxon>
        <taxon>Trematoda</taxon>
        <taxon>Digenea</taxon>
        <taxon>Plagiorchiida</taxon>
        <taxon>Echinostomata</taxon>
        <taxon>Echinostomatoidea</taxon>
        <taxon>Echinostomatidae</taxon>
        <taxon>Echinostoma</taxon>
    </lineage>
</organism>
<name>A0A183A4V2_9TREM</name>
<keyword evidence="3" id="KW-1185">Reference proteome</keyword>
<feature type="region of interest" description="Disordered" evidence="1">
    <location>
        <begin position="111"/>
        <end position="148"/>
    </location>
</feature>
<protein>
    <submittedName>
        <fullName evidence="4">ZM domain-containing protein</fullName>
    </submittedName>
</protein>
<dbReference type="EMBL" id="UZAN01021239">
    <property type="protein sequence ID" value="VDP51948.1"/>
    <property type="molecule type" value="Genomic_DNA"/>
</dbReference>
<evidence type="ECO:0000313" key="2">
    <source>
        <dbReference type="EMBL" id="VDP51948.1"/>
    </source>
</evidence>
<reference evidence="2 3" key="2">
    <citation type="submission" date="2018-11" db="EMBL/GenBank/DDBJ databases">
        <authorList>
            <consortium name="Pathogen Informatics"/>
        </authorList>
    </citation>
    <scope>NUCLEOTIDE SEQUENCE [LARGE SCALE GENOMIC DNA]</scope>
    <source>
        <strain evidence="2 3">Egypt</strain>
    </source>
</reference>
<evidence type="ECO:0000313" key="3">
    <source>
        <dbReference type="Proteomes" id="UP000272942"/>
    </source>
</evidence>
<accession>A0A183A4V2</accession>
<sequence length="305" mass="33476">MKSPDRTSEPSLVLAAPQIPMYGQHEKSDEMKEDKPLITGVNQYSPSVVNTAENENTEPVPGVTSVLVAPSENERLLDVPPSVEIIPSADKVSSVPEPFHKRSDYHMTALQSFSDPQVAPDLNRSPRVSARQSEHFPKPSQAKQDQLSVRVAQNAIPTNHDEGEQKVPRLDYAPNMLDLPRSDEAEIHKIPQGPPFHTSVQSQLQLIDPGRSPAVEGDLDKNQLRAPAVTNVMSQPIAVAEPSQGDMVLPMHYVVPSVPVPDQLSNFAVSSKDVLQTGREIRNEKIPTNVERITRAPAPKMEDAI</sequence>
<dbReference type="AlphaFoldDB" id="A0A183A4V2"/>
<proteinExistence type="predicted"/>
<dbReference type="Proteomes" id="UP000272942">
    <property type="component" value="Unassembled WGS sequence"/>
</dbReference>
<evidence type="ECO:0000256" key="1">
    <source>
        <dbReference type="SAM" id="MobiDB-lite"/>
    </source>
</evidence>
<reference evidence="4" key="1">
    <citation type="submission" date="2016-06" db="UniProtKB">
        <authorList>
            <consortium name="WormBaseParasite"/>
        </authorList>
    </citation>
    <scope>IDENTIFICATION</scope>
</reference>
<dbReference type="WBParaSite" id="ECPE_0000198701-mRNA-1">
    <property type="protein sequence ID" value="ECPE_0000198701-mRNA-1"/>
    <property type="gene ID" value="ECPE_0000198701"/>
</dbReference>